<protein>
    <submittedName>
        <fullName evidence="1">Uncharacterized protein</fullName>
    </submittedName>
</protein>
<dbReference type="Proteomes" id="UP000693970">
    <property type="component" value="Unassembled WGS sequence"/>
</dbReference>
<gene>
    <name evidence="1" type="ORF">IV203_010471</name>
</gene>
<accession>A0A9K3KWY7</accession>
<reference evidence="1" key="2">
    <citation type="submission" date="2021-04" db="EMBL/GenBank/DDBJ databases">
        <authorList>
            <person name="Podell S."/>
        </authorList>
    </citation>
    <scope>NUCLEOTIDE SEQUENCE</scope>
    <source>
        <strain evidence="1">Hildebrandi</strain>
    </source>
</reference>
<reference evidence="1" key="1">
    <citation type="journal article" date="2021" name="Sci. Rep.">
        <title>Diploid genomic architecture of Nitzschia inconspicua, an elite biomass production diatom.</title>
        <authorList>
            <person name="Oliver A."/>
            <person name="Podell S."/>
            <person name="Pinowska A."/>
            <person name="Traller J.C."/>
            <person name="Smith S.R."/>
            <person name="McClure R."/>
            <person name="Beliaev A."/>
            <person name="Bohutskyi P."/>
            <person name="Hill E.A."/>
            <person name="Rabines A."/>
            <person name="Zheng H."/>
            <person name="Allen L.Z."/>
            <person name="Kuo A."/>
            <person name="Grigoriev I.V."/>
            <person name="Allen A.E."/>
            <person name="Hazlebeck D."/>
            <person name="Allen E.E."/>
        </authorList>
    </citation>
    <scope>NUCLEOTIDE SEQUENCE</scope>
    <source>
        <strain evidence="1">Hildebrandi</strain>
    </source>
</reference>
<name>A0A9K3KWY7_9STRA</name>
<keyword evidence="2" id="KW-1185">Reference proteome</keyword>
<evidence type="ECO:0000313" key="1">
    <source>
        <dbReference type="EMBL" id="KAG7351111.1"/>
    </source>
</evidence>
<proteinExistence type="predicted"/>
<dbReference type="AlphaFoldDB" id="A0A9K3KWY7"/>
<dbReference type="OrthoDB" id="10622346at2759"/>
<sequence length="577" mass="66166">MKKSFNTATMPMRRRLVERFRQMDAIAAMQTMKQCLPPQTTLDGKSSNHATRHCRAISFPHEAYSNVIIATTSSRQENCCGVRSFSTATRSDEDIEADLKDRLSLSIREYQNLWSDPPDKNSTSPYFLGTIQDDMRLDRQSRFILELLQTMYQVGLTKTVDRVTTDRCNAMIQRLMKSDNKQTHDYNLYQNDPSFIVWPEEYEVDAVATSASASKSSKIDSENATQSFPLSYWHRCERARAILESMELFQPLQERHPGKLPVALPVPNHETYFQLLQMYSSKQMSGVDDDSLQQQAPLLAHAIVTRMENTQKLALQPLPRHWNHVLSAYANSNRPKRPLEAATLLYELNTKNMTDESSFSHVLRCCIDASHNANKQAPRYTTHRSKYVQQQREKFAQISLAVAQRVWKGLTQQNEQSQTKTTGQTDHLSELLEDRVPKKDGIIQFQSYHFVHMLRVARNFSDFSAADADSINQKQAEWVQRYFSECAHHQKVNLYVLLEVIYQAKELAERNTSSEDDVDELDWIAKLLSSKRDDVSLEGSLAGLKAKRKQADSRTPSRIAKALLRSCPPSWTAKADE</sequence>
<organism evidence="1 2">
    <name type="scientific">Nitzschia inconspicua</name>
    <dbReference type="NCBI Taxonomy" id="303405"/>
    <lineage>
        <taxon>Eukaryota</taxon>
        <taxon>Sar</taxon>
        <taxon>Stramenopiles</taxon>
        <taxon>Ochrophyta</taxon>
        <taxon>Bacillariophyta</taxon>
        <taxon>Bacillariophyceae</taxon>
        <taxon>Bacillariophycidae</taxon>
        <taxon>Bacillariales</taxon>
        <taxon>Bacillariaceae</taxon>
        <taxon>Nitzschia</taxon>
    </lineage>
</organism>
<comment type="caution">
    <text evidence="1">The sequence shown here is derived from an EMBL/GenBank/DDBJ whole genome shotgun (WGS) entry which is preliminary data.</text>
</comment>
<evidence type="ECO:0000313" key="2">
    <source>
        <dbReference type="Proteomes" id="UP000693970"/>
    </source>
</evidence>
<dbReference type="EMBL" id="JAGRRH010000018">
    <property type="protein sequence ID" value="KAG7351111.1"/>
    <property type="molecule type" value="Genomic_DNA"/>
</dbReference>